<protein>
    <submittedName>
        <fullName evidence="2">Uncharacterized protein</fullName>
    </submittedName>
</protein>
<evidence type="ECO:0000256" key="1">
    <source>
        <dbReference type="SAM" id="MobiDB-lite"/>
    </source>
</evidence>
<dbReference type="AlphaFoldDB" id="A0A8H3CN55"/>
<gene>
    <name evidence="2" type="ORF">RDB_LOCUS79972</name>
</gene>
<name>A0A8H3CN55_9AGAM</name>
<accession>A0A8H3CN55</accession>
<reference evidence="2" key="1">
    <citation type="submission" date="2021-01" db="EMBL/GenBank/DDBJ databases">
        <authorList>
            <person name="Kaushik A."/>
        </authorList>
    </citation>
    <scope>NUCLEOTIDE SEQUENCE</scope>
    <source>
        <strain evidence="2">Type strain: AG8-Rh-89/</strain>
    </source>
</reference>
<feature type="region of interest" description="Disordered" evidence="1">
    <location>
        <begin position="91"/>
        <end position="190"/>
    </location>
</feature>
<evidence type="ECO:0000313" key="3">
    <source>
        <dbReference type="Proteomes" id="UP000663850"/>
    </source>
</evidence>
<feature type="compositionally biased region" description="Gly residues" evidence="1">
    <location>
        <begin position="143"/>
        <end position="152"/>
    </location>
</feature>
<sequence length="190" mass="19990">MGFEVQRQRRQTLGEYLDEAKADKNNQAVWDAKGWNRLHGDGKAKTKGALSLLRHSSAFPQYHLMFASSDSFLPITSAGYGGSVYFKHHESVDPKQGDSDLPPGSVPTPDIDMLDVIASEPVSQQPGTELPQAQVDPRTSEGKLGGPEGQGEGIATQGEGKGSGGAGLLGGGGGGSLKTNECIQEKDKPT</sequence>
<proteinExistence type="predicted"/>
<evidence type="ECO:0000313" key="2">
    <source>
        <dbReference type="EMBL" id="CAE6486288.1"/>
    </source>
</evidence>
<dbReference type="Proteomes" id="UP000663850">
    <property type="component" value="Unassembled WGS sequence"/>
</dbReference>
<feature type="compositionally biased region" description="Gly residues" evidence="1">
    <location>
        <begin position="159"/>
        <end position="176"/>
    </location>
</feature>
<organism evidence="2 3">
    <name type="scientific">Rhizoctonia solani</name>
    <dbReference type="NCBI Taxonomy" id="456999"/>
    <lineage>
        <taxon>Eukaryota</taxon>
        <taxon>Fungi</taxon>
        <taxon>Dikarya</taxon>
        <taxon>Basidiomycota</taxon>
        <taxon>Agaricomycotina</taxon>
        <taxon>Agaricomycetes</taxon>
        <taxon>Cantharellales</taxon>
        <taxon>Ceratobasidiaceae</taxon>
        <taxon>Rhizoctonia</taxon>
    </lineage>
</organism>
<dbReference type="EMBL" id="CAJMWZ010004199">
    <property type="protein sequence ID" value="CAE6486288.1"/>
    <property type="molecule type" value="Genomic_DNA"/>
</dbReference>
<comment type="caution">
    <text evidence="2">The sequence shown here is derived from an EMBL/GenBank/DDBJ whole genome shotgun (WGS) entry which is preliminary data.</text>
</comment>